<dbReference type="Pfam" id="PF01965">
    <property type="entry name" value="DJ-1_PfpI"/>
    <property type="match status" value="1"/>
</dbReference>
<evidence type="ECO:0000256" key="1">
    <source>
        <dbReference type="ARBA" id="ARBA00023015"/>
    </source>
</evidence>
<dbReference type="GO" id="GO:0043565">
    <property type="term" value="F:sequence-specific DNA binding"/>
    <property type="evidence" value="ECO:0007669"/>
    <property type="project" value="InterPro"/>
</dbReference>
<accession>A0AAW7XGQ8</accession>
<dbReference type="CDD" id="cd03136">
    <property type="entry name" value="GATase1_AraC_ArgR_like"/>
    <property type="match status" value="1"/>
</dbReference>
<dbReference type="AlphaFoldDB" id="A0AAW7XGQ8"/>
<evidence type="ECO:0000256" key="3">
    <source>
        <dbReference type="ARBA" id="ARBA00023163"/>
    </source>
</evidence>
<proteinExistence type="predicted"/>
<dbReference type="SUPFAM" id="SSF46689">
    <property type="entry name" value="Homeodomain-like"/>
    <property type="match status" value="2"/>
</dbReference>
<dbReference type="PANTHER" id="PTHR43130">
    <property type="entry name" value="ARAC-FAMILY TRANSCRIPTIONAL REGULATOR"/>
    <property type="match status" value="1"/>
</dbReference>
<dbReference type="RefSeq" id="WP_367998360.1">
    <property type="nucleotide sequence ID" value="NZ_JAUOPG010000004.1"/>
</dbReference>
<name>A0AAW7XGQ8_9GAMM</name>
<comment type="caution">
    <text evidence="5">The sequence shown here is derived from an EMBL/GenBank/DDBJ whole genome shotgun (WGS) entry which is preliminary data.</text>
</comment>
<dbReference type="Gene3D" id="3.40.50.880">
    <property type="match status" value="1"/>
</dbReference>
<gene>
    <name evidence="5" type="ORF">Q4490_07790</name>
</gene>
<dbReference type="FunFam" id="1.10.10.60:FF:000090">
    <property type="entry name" value="Transcriptional regulator ArgR, AraC family"/>
    <property type="match status" value="1"/>
</dbReference>
<dbReference type="GO" id="GO:0003700">
    <property type="term" value="F:DNA-binding transcription factor activity"/>
    <property type="evidence" value="ECO:0007669"/>
    <property type="project" value="InterPro"/>
</dbReference>
<keyword evidence="2" id="KW-0238">DNA-binding</keyword>
<dbReference type="Gene3D" id="1.10.10.60">
    <property type="entry name" value="Homeodomain-like"/>
    <property type="match status" value="1"/>
</dbReference>
<keyword evidence="1" id="KW-0805">Transcription regulation</keyword>
<dbReference type="PROSITE" id="PS01124">
    <property type="entry name" value="HTH_ARAC_FAMILY_2"/>
    <property type="match status" value="1"/>
</dbReference>
<dbReference type="InterPro" id="IPR002818">
    <property type="entry name" value="DJ-1/PfpI"/>
</dbReference>
<dbReference type="InterPro" id="IPR052158">
    <property type="entry name" value="INH-QAR"/>
</dbReference>
<dbReference type="SUPFAM" id="SSF52317">
    <property type="entry name" value="Class I glutamine amidotransferase-like"/>
    <property type="match status" value="1"/>
</dbReference>
<dbReference type="SMART" id="SM00342">
    <property type="entry name" value="HTH_ARAC"/>
    <property type="match status" value="1"/>
</dbReference>
<dbReference type="InterPro" id="IPR009057">
    <property type="entry name" value="Homeodomain-like_sf"/>
</dbReference>
<dbReference type="EMBL" id="JAUOPG010000004">
    <property type="protein sequence ID" value="MDO6453464.1"/>
    <property type="molecule type" value="Genomic_DNA"/>
</dbReference>
<dbReference type="Pfam" id="PF12833">
    <property type="entry name" value="HTH_18"/>
    <property type="match status" value="1"/>
</dbReference>
<dbReference type="PROSITE" id="PS00041">
    <property type="entry name" value="HTH_ARAC_FAMILY_1"/>
    <property type="match status" value="1"/>
</dbReference>
<reference evidence="5" key="1">
    <citation type="submission" date="2023-07" db="EMBL/GenBank/DDBJ databases">
        <title>Genome content predicts the carbon catabolic preferences of heterotrophic bacteria.</title>
        <authorList>
            <person name="Gralka M."/>
        </authorList>
    </citation>
    <scope>NUCLEOTIDE SEQUENCE</scope>
    <source>
        <strain evidence="5">I2M16</strain>
    </source>
</reference>
<dbReference type="InterPro" id="IPR018060">
    <property type="entry name" value="HTH_AraC"/>
</dbReference>
<evidence type="ECO:0000259" key="4">
    <source>
        <dbReference type="PROSITE" id="PS01124"/>
    </source>
</evidence>
<dbReference type="Proteomes" id="UP001169862">
    <property type="component" value="Unassembled WGS sequence"/>
</dbReference>
<sequence length="383" mass="42873">MFDIHNRQPAEVQAVKMNKIGFLLLENFTMIALASAVEPLRMANQLSGKELYTWHTLTEDGKAVTASDGISITPDGSMTDPLNLDTIIVVGGVNITRSYSRRQVSWLQKMGRRACNIGAICTGAYVLADAGLLDGYDCSAHWECIASLQEKFQKVRCTNHLFVLDRNRMTSSGGTVPLDMMLNMIQRDYGYQLTAGISEMFICDRVRNHADYQRIPLRYVLGTTQPKLVEAVSLMEANLEETIELDELAGYVDLSRRQLERLFQKHLQCSPSKYYLKLRLLRARQLLKQTSMSIIEIASACGFVSTPHFSKCYREHIGLPPREERTGAKKTDTSEVSLTGSITHIEAAREAREASIVTKPNSLAMRALHEAQFEPSYGSVAVQ</sequence>
<evidence type="ECO:0000313" key="5">
    <source>
        <dbReference type="EMBL" id="MDO6453464.1"/>
    </source>
</evidence>
<keyword evidence="3" id="KW-0804">Transcription</keyword>
<feature type="domain" description="HTH araC/xylS-type" evidence="4">
    <location>
        <begin position="229"/>
        <end position="327"/>
    </location>
</feature>
<dbReference type="InterPro" id="IPR018062">
    <property type="entry name" value="HTH_AraC-typ_CS"/>
</dbReference>
<organism evidence="5 6">
    <name type="scientific">Neptunomonas phycophila</name>
    <dbReference type="NCBI Taxonomy" id="1572645"/>
    <lineage>
        <taxon>Bacteria</taxon>
        <taxon>Pseudomonadati</taxon>
        <taxon>Pseudomonadota</taxon>
        <taxon>Gammaproteobacteria</taxon>
        <taxon>Oceanospirillales</taxon>
        <taxon>Oceanospirillaceae</taxon>
        <taxon>Neptunomonas</taxon>
    </lineage>
</organism>
<dbReference type="InterPro" id="IPR029062">
    <property type="entry name" value="Class_I_gatase-like"/>
</dbReference>
<dbReference type="PANTHER" id="PTHR43130:SF3">
    <property type="entry name" value="HTH-TYPE TRANSCRIPTIONAL REGULATOR RV1931C"/>
    <property type="match status" value="1"/>
</dbReference>
<evidence type="ECO:0000256" key="2">
    <source>
        <dbReference type="ARBA" id="ARBA00023125"/>
    </source>
</evidence>
<protein>
    <submittedName>
        <fullName evidence="5">GlxA family transcriptional regulator</fullName>
    </submittedName>
</protein>
<evidence type="ECO:0000313" key="6">
    <source>
        <dbReference type="Proteomes" id="UP001169862"/>
    </source>
</evidence>